<dbReference type="SUPFAM" id="SSF57196">
    <property type="entry name" value="EGF/Laminin"/>
    <property type="match status" value="1"/>
</dbReference>
<dbReference type="InterPro" id="IPR002049">
    <property type="entry name" value="LE_dom"/>
</dbReference>
<gene>
    <name evidence="11" type="ORF">M9458_046467</name>
</gene>
<dbReference type="AlphaFoldDB" id="A0ABD0NBZ4"/>
<protein>
    <recommendedName>
        <fullName evidence="10">Laminin EGF-like domain-containing protein</fullName>
    </recommendedName>
</protein>
<dbReference type="FunFam" id="2.10.25.10:FF:000135">
    <property type="entry name" value="Laminin subunit beta 4"/>
    <property type="match status" value="1"/>
</dbReference>
<dbReference type="Proteomes" id="UP001529510">
    <property type="component" value="Unassembled WGS sequence"/>
</dbReference>
<comment type="caution">
    <text evidence="9">Lacks conserved residue(s) required for the propagation of feature annotation.</text>
</comment>
<keyword evidence="12" id="KW-1185">Reference proteome</keyword>
<comment type="caution">
    <text evidence="11">The sequence shown here is derived from an EMBL/GenBank/DDBJ whole genome shotgun (WGS) entry which is preliminary data.</text>
</comment>
<keyword evidence="6 9" id="KW-1015">Disulfide bond</keyword>
<keyword evidence="3" id="KW-0272">Extracellular matrix</keyword>
<evidence type="ECO:0000256" key="2">
    <source>
        <dbReference type="ARBA" id="ARBA00022525"/>
    </source>
</evidence>
<name>A0ABD0NBZ4_CIRMR</name>
<dbReference type="InterPro" id="IPR050440">
    <property type="entry name" value="Laminin/Netrin_ECM"/>
</dbReference>
<dbReference type="EMBL" id="JAMKFB020000023">
    <property type="protein sequence ID" value="KAL0158391.1"/>
    <property type="molecule type" value="Genomic_DNA"/>
</dbReference>
<evidence type="ECO:0000256" key="6">
    <source>
        <dbReference type="ARBA" id="ARBA00023157"/>
    </source>
</evidence>
<sequence length="123" mass="13704">CNCNPLGSEMAQCNRETGACLCKKEVSGRRCDECARGFTGNFPKCVPCHPCFQLWDDAVCQIGRDLTHIKDVIAMILEKGEVPGVSDSRINELEKKLAQVQQLIKDGDREETYNLLTQAIDDL</sequence>
<evidence type="ECO:0000256" key="8">
    <source>
        <dbReference type="ARBA" id="ARBA00023292"/>
    </source>
</evidence>
<evidence type="ECO:0000256" key="4">
    <source>
        <dbReference type="ARBA" id="ARBA00022737"/>
    </source>
</evidence>
<keyword evidence="4" id="KW-0677">Repeat</keyword>
<accession>A0ABD0NBZ4</accession>
<keyword evidence="5" id="KW-0175">Coiled coil</keyword>
<evidence type="ECO:0000259" key="10">
    <source>
        <dbReference type="PROSITE" id="PS50027"/>
    </source>
</evidence>
<feature type="non-terminal residue" evidence="11">
    <location>
        <position position="1"/>
    </location>
</feature>
<evidence type="ECO:0000256" key="3">
    <source>
        <dbReference type="ARBA" id="ARBA00022530"/>
    </source>
</evidence>
<evidence type="ECO:0000256" key="7">
    <source>
        <dbReference type="ARBA" id="ARBA00023180"/>
    </source>
</evidence>
<feature type="disulfide bond" evidence="9">
    <location>
        <begin position="22"/>
        <end position="31"/>
    </location>
</feature>
<dbReference type="PROSITE" id="PS01248">
    <property type="entry name" value="EGF_LAM_1"/>
    <property type="match status" value="1"/>
</dbReference>
<feature type="disulfide bond" evidence="9">
    <location>
        <begin position="3"/>
        <end position="20"/>
    </location>
</feature>
<keyword evidence="7" id="KW-0325">Glycoprotein</keyword>
<evidence type="ECO:0000313" key="11">
    <source>
        <dbReference type="EMBL" id="KAL0158391.1"/>
    </source>
</evidence>
<dbReference type="PROSITE" id="PS50027">
    <property type="entry name" value="EGF_LAM_2"/>
    <property type="match status" value="1"/>
</dbReference>
<feature type="disulfide bond" evidence="9">
    <location>
        <begin position="1"/>
        <end position="13"/>
    </location>
</feature>
<evidence type="ECO:0000256" key="1">
    <source>
        <dbReference type="ARBA" id="ARBA00004498"/>
    </source>
</evidence>
<keyword evidence="2" id="KW-0964">Secreted</keyword>
<organism evidence="11 12">
    <name type="scientific">Cirrhinus mrigala</name>
    <name type="common">Mrigala</name>
    <dbReference type="NCBI Taxonomy" id="683832"/>
    <lineage>
        <taxon>Eukaryota</taxon>
        <taxon>Metazoa</taxon>
        <taxon>Chordata</taxon>
        <taxon>Craniata</taxon>
        <taxon>Vertebrata</taxon>
        <taxon>Euteleostomi</taxon>
        <taxon>Actinopterygii</taxon>
        <taxon>Neopterygii</taxon>
        <taxon>Teleostei</taxon>
        <taxon>Ostariophysi</taxon>
        <taxon>Cypriniformes</taxon>
        <taxon>Cyprinidae</taxon>
        <taxon>Labeoninae</taxon>
        <taxon>Labeonini</taxon>
        <taxon>Cirrhinus</taxon>
    </lineage>
</organism>
<dbReference type="CDD" id="cd00055">
    <property type="entry name" value="EGF_Lam"/>
    <property type="match status" value="1"/>
</dbReference>
<dbReference type="Pfam" id="PF00053">
    <property type="entry name" value="EGF_laminin"/>
    <property type="match status" value="1"/>
</dbReference>
<evidence type="ECO:0000313" key="12">
    <source>
        <dbReference type="Proteomes" id="UP001529510"/>
    </source>
</evidence>
<evidence type="ECO:0000256" key="9">
    <source>
        <dbReference type="PROSITE-ProRule" id="PRU00460"/>
    </source>
</evidence>
<feature type="non-terminal residue" evidence="11">
    <location>
        <position position="123"/>
    </location>
</feature>
<proteinExistence type="predicted"/>
<reference evidence="11 12" key="1">
    <citation type="submission" date="2024-05" db="EMBL/GenBank/DDBJ databases">
        <title>Genome sequencing and assembly of Indian major carp, Cirrhinus mrigala (Hamilton, 1822).</title>
        <authorList>
            <person name="Mohindra V."/>
            <person name="Chowdhury L.M."/>
            <person name="Lal K."/>
            <person name="Jena J.K."/>
        </authorList>
    </citation>
    <scope>NUCLEOTIDE SEQUENCE [LARGE SCALE GENOMIC DNA]</scope>
    <source>
        <strain evidence="11">CM1030</strain>
        <tissue evidence="11">Blood</tissue>
    </source>
</reference>
<dbReference type="PANTHER" id="PTHR10574:SF406">
    <property type="entry name" value="LAMININ SUBUNIT ALPHA 5"/>
    <property type="match status" value="1"/>
</dbReference>
<dbReference type="PANTHER" id="PTHR10574">
    <property type="entry name" value="NETRIN/LAMININ-RELATED"/>
    <property type="match status" value="1"/>
</dbReference>
<comment type="subcellular location">
    <subcellularLocation>
        <location evidence="1">Secreted</location>
        <location evidence="1">Extracellular space</location>
        <location evidence="1">Extracellular matrix</location>
    </subcellularLocation>
</comment>
<keyword evidence="8 9" id="KW-0424">Laminin EGF-like domain</keyword>
<dbReference type="SMART" id="SM00180">
    <property type="entry name" value="EGF_Lam"/>
    <property type="match status" value="1"/>
</dbReference>
<feature type="domain" description="Laminin EGF-like" evidence="10">
    <location>
        <begin position="1"/>
        <end position="47"/>
    </location>
</feature>
<dbReference type="Gene3D" id="2.10.25.10">
    <property type="entry name" value="Laminin"/>
    <property type="match status" value="1"/>
</dbReference>
<evidence type="ECO:0000256" key="5">
    <source>
        <dbReference type="ARBA" id="ARBA00023054"/>
    </source>
</evidence>